<keyword evidence="1" id="KW-0812">Transmembrane</keyword>
<dbReference type="RefSeq" id="WP_184882339.1">
    <property type="nucleotide sequence ID" value="NZ_BOOV01000033.1"/>
</dbReference>
<dbReference type="AlphaFoldDB" id="A0A7W7DBF5"/>
<organism evidence="2 3">
    <name type="scientific">Sphaerisporangium siamense</name>
    <dbReference type="NCBI Taxonomy" id="795645"/>
    <lineage>
        <taxon>Bacteria</taxon>
        <taxon>Bacillati</taxon>
        <taxon>Actinomycetota</taxon>
        <taxon>Actinomycetes</taxon>
        <taxon>Streptosporangiales</taxon>
        <taxon>Streptosporangiaceae</taxon>
        <taxon>Sphaerisporangium</taxon>
    </lineage>
</organism>
<proteinExistence type="predicted"/>
<evidence type="ECO:0000256" key="1">
    <source>
        <dbReference type="SAM" id="Phobius"/>
    </source>
</evidence>
<accession>A0A7W7DBF5</accession>
<evidence type="ECO:0000313" key="3">
    <source>
        <dbReference type="Proteomes" id="UP000542210"/>
    </source>
</evidence>
<feature type="transmembrane region" description="Helical" evidence="1">
    <location>
        <begin position="6"/>
        <end position="29"/>
    </location>
</feature>
<comment type="caution">
    <text evidence="2">The sequence shown here is derived from an EMBL/GenBank/DDBJ whole genome shotgun (WGS) entry which is preliminary data.</text>
</comment>
<dbReference type="Proteomes" id="UP000542210">
    <property type="component" value="Unassembled WGS sequence"/>
</dbReference>
<keyword evidence="1" id="KW-0472">Membrane</keyword>
<evidence type="ECO:0000313" key="2">
    <source>
        <dbReference type="EMBL" id="MBB4702516.1"/>
    </source>
</evidence>
<name>A0A7W7DBF5_9ACTN</name>
<gene>
    <name evidence="2" type="ORF">BJ982_004060</name>
</gene>
<reference evidence="2 3" key="1">
    <citation type="submission" date="2020-08" db="EMBL/GenBank/DDBJ databases">
        <title>Sequencing the genomes of 1000 actinobacteria strains.</title>
        <authorList>
            <person name="Klenk H.-P."/>
        </authorList>
    </citation>
    <scope>NUCLEOTIDE SEQUENCE [LARGE SCALE GENOMIC DNA]</scope>
    <source>
        <strain evidence="2 3">DSM 45784</strain>
    </source>
</reference>
<keyword evidence="1" id="KW-1133">Transmembrane helix</keyword>
<keyword evidence="3" id="KW-1185">Reference proteome</keyword>
<protein>
    <submittedName>
        <fullName evidence="2">Uncharacterized protein</fullName>
    </submittedName>
</protein>
<dbReference type="EMBL" id="JACHND010000001">
    <property type="protein sequence ID" value="MBB4702516.1"/>
    <property type="molecule type" value="Genomic_DNA"/>
</dbReference>
<sequence length="104" mass="12157">MTENYMLVAWILAVLAAGAVIWAVAIALLDRLPRRRSRGRRPRRIDLSMWEMTWKSTDTDQWMAPLRSGGTRAERRIRQTFADRGLLLVRRAGRRARRALRGQR</sequence>